<dbReference type="EMBL" id="CP120627">
    <property type="protein sequence ID" value="WEW56702.1"/>
    <property type="molecule type" value="Genomic_DNA"/>
</dbReference>
<dbReference type="AlphaFoldDB" id="A0AAF0DDV3"/>
<protein>
    <submittedName>
        <fullName evidence="3">Uncharacterized protein</fullName>
    </submittedName>
</protein>
<comment type="similarity">
    <text evidence="1">Belongs to the lcsJ thioesterase family.</text>
</comment>
<accession>A0AAF0DDV3</accession>
<organism evidence="3 4">
    <name type="scientific">Emydomyces testavorans</name>
    <dbReference type="NCBI Taxonomy" id="2070801"/>
    <lineage>
        <taxon>Eukaryota</taxon>
        <taxon>Fungi</taxon>
        <taxon>Dikarya</taxon>
        <taxon>Ascomycota</taxon>
        <taxon>Pezizomycotina</taxon>
        <taxon>Eurotiomycetes</taxon>
        <taxon>Eurotiomycetidae</taxon>
        <taxon>Onygenales</taxon>
        <taxon>Nannizziopsiaceae</taxon>
        <taxon>Emydomyces</taxon>
    </lineage>
</organism>
<name>A0AAF0DDV3_9EURO</name>
<keyword evidence="4" id="KW-1185">Reference proteome</keyword>
<evidence type="ECO:0000313" key="4">
    <source>
        <dbReference type="Proteomes" id="UP001219355"/>
    </source>
</evidence>
<feature type="region of interest" description="Disordered" evidence="2">
    <location>
        <begin position="240"/>
        <end position="261"/>
    </location>
</feature>
<reference evidence="3" key="1">
    <citation type="submission" date="2023-03" db="EMBL/GenBank/DDBJ databases">
        <title>Emydomyces testavorans Genome Sequence.</title>
        <authorList>
            <person name="Hoyer L."/>
        </authorList>
    </citation>
    <scope>NUCLEOTIDE SEQUENCE</scope>
    <source>
        <strain evidence="3">16-2883</strain>
    </source>
</reference>
<evidence type="ECO:0000256" key="1">
    <source>
        <dbReference type="ARBA" id="ARBA00038476"/>
    </source>
</evidence>
<gene>
    <name evidence="3" type="ORF">PRK78_002150</name>
</gene>
<dbReference type="InterPro" id="IPR029069">
    <property type="entry name" value="HotDog_dom_sf"/>
</dbReference>
<sequence>MGILDAVPFGDRLASLLNTQNAVVLGIAILICVNLKDLPGFWHVHTSIFIFKGLATQLLLAKPHRSLVDIRASNRNKTKQGGTPRLFSYLVTTHRNPPIECDYNLHKSNSTFFSDLDINRAQLLIALFNGMPRWSATPGGEEKSLRVALGGTSCVFKREIKPLQQYEVWSRVLTWDETWLYIWSYFVKKGTGRAVTKALEERQRGCGGFDVGKAILASADGRRTVRPEGVLVMMGLHPDEDMSDKVEGKGEDAGADDGRETEKKVWDWAMFKAQKERGLEAAMLFQGSDALPLHFEETASSVLGTYSDM</sequence>
<dbReference type="CDD" id="cd00586">
    <property type="entry name" value="4HBT"/>
    <property type="match status" value="1"/>
</dbReference>
<dbReference type="Proteomes" id="UP001219355">
    <property type="component" value="Chromosome 1"/>
</dbReference>
<proteinExistence type="inferred from homology"/>
<dbReference type="SUPFAM" id="SSF54637">
    <property type="entry name" value="Thioesterase/thiol ester dehydrase-isomerase"/>
    <property type="match status" value="1"/>
</dbReference>
<dbReference type="PANTHER" id="PTHR12475">
    <property type="match status" value="1"/>
</dbReference>
<dbReference type="PANTHER" id="PTHR12475:SF4">
    <property type="entry name" value="PROTEIN THEM6"/>
    <property type="match status" value="1"/>
</dbReference>
<dbReference type="Pfam" id="PF13279">
    <property type="entry name" value="4HBT_2"/>
    <property type="match status" value="1"/>
</dbReference>
<evidence type="ECO:0000256" key="2">
    <source>
        <dbReference type="SAM" id="MobiDB-lite"/>
    </source>
</evidence>
<dbReference type="InterPro" id="IPR051490">
    <property type="entry name" value="THEM6_lcsJ_thioesterase"/>
</dbReference>
<evidence type="ECO:0000313" key="3">
    <source>
        <dbReference type="EMBL" id="WEW56702.1"/>
    </source>
</evidence>